<feature type="region of interest" description="Disordered" evidence="1">
    <location>
        <begin position="1"/>
        <end position="31"/>
    </location>
</feature>
<dbReference type="Proteomes" id="UP001321477">
    <property type="component" value="Chromosome"/>
</dbReference>
<feature type="domain" description="Methyltransferase" evidence="2">
    <location>
        <begin position="77"/>
        <end position="119"/>
    </location>
</feature>
<dbReference type="InterPro" id="IPR041698">
    <property type="entry name" value="Methyltransf_25"/>
</dbReference>
<sequence length="142" mass="14700">MAEPDRPNHADADAHADAHAHAHTDAHAHAHDTADAADMFEPHAWDKTYSGDETRWSGAPNAQLVAEASALAPGTALDVGCGEGGDVVWLARNGWRATGADFSANGLARAARHAEAAGSRTASTGGRWMRAGSPPTAGRSTW</sequence>
<dbReference type="EMBL" id="AP027734">
    <property type="protein sequence ID" value="BDZ54031.1"/>
    <property type="molecule type" value="Genomic_DNA"/>
</dbReference>
<evidence type="ECO:0000313" key="4">
    <source>
        <dbReference type="Proteomes" id="UP001321477"/>
    </source>
</evidence>
<evidence type="ECO:0000313" key="3">
    <source>
        <dbReference type="EMBL" id="BDZ54031.1"/>
    </source>
</evidence>
<gene>
    <name evidence="3" type="ORF">GCM10025870_11040</name>
</gene>
<dbReference type="InterPro" id="IPR029063">
    <property type="entry name" value="SAM-dependent_MTases_sf"/>
</dbReference>
<evidence type="ECO:0000259" key="2">
    <source>
        <dbReference type="Pfam" id="PF13649"/>
    </source>
</evidence>
<dbReference type="RefSeq" id="WP_286329482.1">
    <property type="nucleotide sequence ID" value="NZ_AP027734.1"/>
</dbReference>
<feature type="region of interest" description="Disordered" evidence="1">
    <location>
        <begin position="116"/>
        <end position="142"/>
    </location>
</feature>
<protein>
    <recommendedName>
        <fullName evidence="2">Methyltransferase domain-containing protein</fullName>
    </recommendedName>
</protein>
<organism evidence="3 4">
    <name type="scientific">Agromyces marinus</name>
    <dbReference type="NCBI Taxonomy" id="1389020"/>
    <lineage>
        <taxon>Bacteria</taxon>
        <taxon>Bacillati</taxon>
        <taxon>Actinomycetota</taxon>
        <taxon>Actinomycetes</taxon>
        <taxon>Micrococcales</taxon>
        <taxon>Microbacteriaceae</taxon>
        <taxon>Agromyces</taxon>
    </lineage>
</organism>
<proteinExistence type="predicted"/>
<dbReference type="SUPFAM" id="SSF53335">
    <property type="entry name" value="S-adenosyl-L-methionine-dependent methyltransferases"/>
    <property type="match status" value="1"/>
</dbReference>
<dbReference type="Pfam" id="PF13649">
    <property type="entry name" value="Methyltransf_25"/>
    <property type="match status" value="1"/>
</dbReference>
<keyword evidence="4" id="KW-1185">Reference proteome</keyword>
<reference evidence="4" key="1">
    <citation type="journal article" date="2019" name="Int. J. Syst. Evol. Microbiol.">
        <title>The Global Catalogue of Microorganisms (GCM) 10K type strain sequencing project: providing services to taxonomists for standard genome sequencing and annotation.</title>
        <authorList>
            <consortium name="The Broad Institute Genomics Platform"/>
            <consortium name="The Broad Institute Genome Sequencing Center for Infectious Disease"/>
            <person name="Wu L."/>
            <person name="Ma J."/>
        </authorList>
    </citation>
    <scope>NUCLEOTIDE SEQUENCE [LARGE SCALE GENOMIC DNA]</scope>
    <source>
        <strain evidence="4">NBRC 109019</strain>
    </source>
</reference>
<evidence type="ECO:0000256" key="1">
    <source>
        <dbReference type="SAM" id="MobiDB-lite"/>
    </source>
</evidence>
<name>A0ABN6YDA8_9MICO</name>
<dbReference type="Gene3D" id="3.40.50.150">
    <property type="entry name" value="Vaccinia Virus protein VP39"/>
    <property type="match status" value="1"/>
</dbReference>
<accession>A0ABN6YDA8</accession>